<gene>
    <name evidence="1" type="ORF">CGLO_13055</name>
</gene>
<name>T0K713_COLGC</name>
<dbReference type="EMBL" id="AMYD01002828">
    <property type="protein sequence ID" value="EQB47774.1"/>
    <property type="molecule type" value="Genomic_DNA"/>
</dbReference>
<sequence>MARKRFQAQ</sequence>
<organism evidence="1 2">
    <name type="scientific">Colletotrichum gloeosporioides (strain Cg-14)</name>
    <name type="common">Anthracnose fungus</name>
    <name type="synonym">Glomerella cingulata</name>
    <dbReference type="NCBI Taxonomy" id="1237896"/>
    <lineage>
        <taxon>Eukaryota</taxon>
        <taxon>Fungi</taxon>
        <taxon>Dikarya</taxon>
        <taxon>Ascomycota</taxon>
        <taxon>Pezizomycotina</taxon>
        <taxon>Sordariomycetes</taxon>
        <taxon>Hypocreomycetidae</taxon>
        <taxon>Glomerellales</taxon>
        <taxon>Glomerellaceae</taxon>
        <taxon>Colletotrichum</taxon>
        <taxon>Colletotrichum gloeosporioides species complex</taxon>
    </lineage>
</organism>
<evidence type="ECO:0000313" key="2">
    <source>
        <dbReference type="Proteomes" id="UP000015530"/>
    </source>
</evidence>
<evidence type="ECO:0000313" key="1">
    <source>
        <dbReference type="EMBL" id="EQB47774.1"/>
    </source>
</evidence>
<dbReference type="Proteomes" id="UP000015530">
    <property type="component" value="Unassembled WGS sequence"/>
</dbReference>
<accession>T0K713</accession>
<comment type="caution">
    <text evidence="1">The sequence shown here is derived from an EMBL/GenBank/DDBJ whole genome shotgun (WGS) entry which is preliminary data.</text>
</comment>
<proteinExistence type="predicted"/>
<protein>
    <submittedName>
        <fullName evidence="1">Uncharacterized protein</fullName>
    </submittedName>
</protein>
<dbReference type="HOGENOM" id="CLU_3438930_0_0_1"/>
<reference evidence="2" key="1">
    <citation type="journal article" date="2013" name="Mol. Plant Microbe Interact.">
        <title>Global aspects of pacC regulation of pathogenicity genes in Colletotrichum gloeosporioides as revealed by transcriptome analysis.</title>
        <authorList>
            <person name="Alkan N."/>
            <person name="Meng X."/>
            <person name="Friedlander G."/>
            <person name="Reuveni E."/>
            <person name="Sukno S."/>
            <person name="Sherman A."/>
            <person name="Thon M."/>
            <person name="Fluhr R."/>
            <person name="Prusky D."/>
        </authorList>
    </citation>
    <scope>NUCLEOTIDE SEQUENCE [LARGE SCALE GENOMIC DNA]</scope>
    <source>
        <strain evidence="2">Cg-14</strain>
    </source>
</reference>